<feature type="domain" description="No apical meristem-associated C-terminal" evidence="2">
    <location>
        <begin position="170"/>
        <end position="324"/>
    </location>
</feature>
<sequence>MSSNRPKKTQSPNFLPEEDEQLARSWAHVLTDPVMSNQQGKELFFACITNNFNLLTPGAQQESSGLQSRSLQKGLYRLQPPAVTSARGDRCYIGRPDRFYTDVTSVAATDLAAGGCNQYNPFGGGWKKLQKSVLTFCAIYQYIEKSPPSGSSPLDWLNDAKQAYYEKEGKQFIYERVWSFLKQLAKFQNVLKKGKAMNGLQPSDTPNVTLVASSPTPSGTANQSDPTESQTVGRNTSWKGPPGVRAEKRKLEESNFQRKKLKLLEKSNNKTALCIAEACRANDIQEKLARIDQNELDQLFMLQDINSCPDKESKEFFCACQSEIIERYRNPSRSIAATSSRAQSSSHQPHTSSEPNTHPTSDKDDSHSNSDKEQSSHHPIPHSEGLSQSEGDLPWLDPDLA</sequence>
<protein>
    <recommendedName>
        <fullName evidence="2">No apical meristem-associated C-terminal domain-containing protein</fullName>
    </recommendedName>
</protein>
<organism evidence="3 4">
    <name type="scientific">Puccinia coronata f. sp. avenae</name>
    <dbReference type="NCBI Taxonomy" id="200324"/>
    <lineage>
        <taxon>Eukaryota</taxon>
        <taxon>Fungi</taxon>
        <taxon>Dikarya</taxon>
        <taxon>Basidiomycota</taxon>
        <taxon>Pucciniomycotina</taxon>
        <taxon>Pucciniomycetes</taxon>
        <taxon>Pucciniales</taxon>
        <taxon>Pucciniaceae</taxon>
        <taxon>Puccinia</taxon>
    </lineage>
</organism>
<feature type="region of interest" description="Disordered" evidence="1">
    <location>
        <begin position="331"/>
        <end position="401"/>
    </location>
</feature>
<dbReference type="STRING" id="200324.A0A2N5TUZ0"/>
<dbReference type="AlphaFoldDB" id="A0A2N5TUZ0"/>
<name>A0A2N5TUZ0_9BASI</name>
<dbReference type="Proteomes" id="UP000235388">
    <property type="component" value="Unassembled WGS sequence"/>
</dbReference>
<dbReference type="PANTHER" id="PTHR45023">
    <property type="match status" value="1"/>
</dbReference>
<feature type="compositionally biased region" description="Polar residues" evidence="1">
    <location>
        <begin position="331"/>
        <end position="359"/>
    </location>
</feature>
<evidence type="ECO:0000256" key="1">
    <source>
        <dbReference type="SAM" id="MobiDB-lite"/>
    </source>
</evidence>
<gene>
    <name evidence="3" type="ORF">PCANC_24971</name>
</gene>
<evidence type="ECO:0000313" key="3">
    <source>
        <dbReference type="EMBL" id="PLW29305.1"/>
    </source>
</evidence>
<comment type="caution">
    <text evidence="3">The sequence shown here is derived from an EMBL/GenBank/DDBJ whole genome shotgun (WGS) entry which is preliminary data.</text>
</comment>
<dbReference type="PANTHER" id="PTHR45023:SF4">
    <property type="entry name" value="GLYCINE-RICH PROTEIN-RELATED"/>
    <property type="match status" value="1"/>
</dbReference>
<accession>A0A2N5TUZ0</accession>
<dbReference type="OrthoDB" id="10654556at2759"/>
<dbReference type="InterPro" id="IPR029466">
    <property type="entry name" value="NAM-associated_C"/>
</dbReference>
<evidence type="ECO:0000259" key="2">
    <source>
        <dbReference type="Pfam" id="PF14303"/>
    </source>
</evidence>
<feature type="region of interest" description="Disordered" evidence="1">
    <location>
        <begin position="197"/>
        <end position="251"/>
    </location>
</feature>
<proteinExistence type="predicted"/>
<evidence type="ECO:0000313" key="4">
    <source>
        <dbReference type="Proteomes" id="UP000235388"/>
    </source>
</evidence>
<dbReference type="EMBL" id="PGCJ01000415">
    <property type="protein sequence ID" value="PLW29305.1"/>
    <property type="molecule type" value="Genomic_DNA"/>
</dbReference>
<feature type="compositionally biased region" description="Polar residues" evidence="1">
    <location>
        <begin position="200"/>
        <end position="238"/>
    </location>
</feature>
<reference evidence="3 4" key="1">
    <citation type="submission" date="2017-11" db="EMBL/GenBank/DDBJ databases">
        <title>De novo assembly and phasing of dikaryotic genomes from two isolates of Puccinia coronata f. sp. avenae, the causal agent of oat crown rust.</title>
        <authorList>
            <person name="Miller M.E."/>
            <person name="Zhang Y."/>
            <person name="Omidvar V."/>
            <person name="Sperschneider J."/>
            <person name="Schwessinger B."/>
            <person name="Raley C."/>
            <person name="Palmer J.M."/>
            <person name="Garnica D."/>
            <person name="Upadhyaya N."/>
            <person name="Rathjen J."/>
            <person name="Taylor J.M."/>
            <person name="Park R.F."/>
            <person name="Dodds P.N."/>
            <person name="Hirsch C.D."/>
            <person name="Kianian S.F."/>
            <person name="Figueroa M."/>
        </authorList>
    </citation>
    <scope>NUCLEOTIDE SEQUENCE [LARGE SCALE GENOMIC DNA]</scope>
    <source>
        <strain evidence="3">12NC29</strain>
    </source>
</reference>
<dbReference type="Pfam" id="PF14303">
    <property type="entry name" value="NAM-associated"/>
    <property type="match status" value="1"/>
</dbReference>
<keyword evidence="4" id="KW-1185">Reference proteome</keyword>
<feature type="compositionally biased region" description="Basic and acidic residues" evidence="1">
    <location>
        <begin position="360"/>
        <end position="376"/>
    </location>
</feature>